<feature type="compositionally biased region" description="Gly residues" evidence="1">
    <location>
        <begin position="257"/>
        <end position="270"/>
    </location>
</feature>
<name>A0ABQ6HVF5_9MICO</name>
<proteinExistence type="predicted"/>
<evidence type="ECO:0000313" key="2">
    <source>
        <dbReference type="EMBL" id="GMA22325.1"/>
    </source>
</evidence>
<reference evidence="3" key="1">
    <citation type="journal article" date="2019" name="Int. J. Syst. Evol. Microbiol.">
        <title>The Global Catalogue of Microorganisms (GCM) 10K type strain sequencing project: providing services to taxonomists for standard genome sequencing and annotation.</title>
        <authorList>
            <consortium name="The Broad Institute Genomics Platform"/>
            <consortium name="The Broad Institute Genome Sequencing Center for Infectious Disease"/>
            <person name="Wu L."/>
            <person name="Ma J."/>
        </authorList>
    </citation>
    <scope>NUCLEOTIDE SEQUENCE [LARGE SCALE GENOMIC DNA]</scope>
    <source>
        <strain evidence="3">NBRC 106348</strain>
    </source>
</reference>
<gene>
    <name evidence="2" type="ORF">GCM10025864_00840</name>
</gene>
<accession>A0ABQ6HVF5</accession>
<feature type="region of interest" description="Disordered" evidence="1">
    <location>
        <begin position="89"/>
        <end position="140"/>
    </location>
</feature>
<feature type="compositionally biased region" description="Low complexity" evidence="1">
    <location>
        <begin position="246"/>
        <end position="256"/>
    </location>
</feature>
<dbReference type="EMBL" id="BSUK01000001">
    <property type="protein sequence ID" value="GMA22325.1"/>
    <property type="molecule type" value="Genomic_DNA"/>
</dbReference>
<comment type="caution">
    <text evidence="2">The sequence shown here is derived from an EMBL/GenBank/DDBJ whole genome shotgun (WGS) entry which is preliminary data.</text>
</comment>
<evidence type="ECO:0000313" key="3">
    <source>
        <dbReference type="Proteomes" id="UP001157091"/>
    </source>
</evidence>
<organism evidence="2 3">
    <name type="scientific">Luteimicrobium album</name>
    <dbReference type="NCBI Taxonomy" id="1054550"/>
    <lineage>
        <taxon>Bacteria</taxon>
        <taxon>Bacillati</taxon>
        <taxon>Actinomycetota</taxon>
        <taxon>Actinomycetes</taxon>
        <taxon>Micrococcales</taxon>
        <taxon>Luteimicrobium</taxon>
    </lineage>
</organism>
<keyword evidence="3" id="KW-1185">Reference proteome</keyword>
<protein>
    <submittedName>
        <fullName evidence="2">Uncharacterized protein</fullName>
    </submittedName>
</protein>
<sequence>MPADDLPAPHPGAPELAREVPHGAARVVDDLQPGVEPDEPAARADPAVEVPVLGAHERRVVPSDPLERRAAEHPEVDGLCRAGLAARVERGRADARRVRHRPGDGALERGAADGDHHPADDVRARPFHDPHRLPHVADGEHRVAVEPDDDVGVVGRGHRRDPLDREVEPFAAGARRVVDDVDARVARSELVGDLAGPVVRRPDREDDVEGARPGLVEDCVDGGAQVALLVAHDRDRHDVRRRARRVALAPGAPRRAGGSGTGGGGAGPVGAVGRRTGRGELGHHR</sequence>
<evidence type="ECO:0000256" key="1">
    <source>
        <dbReference type="SAM" id="MobiDB-lite"/>
    </source>
</evidence>
<feature type="region of interest" description="Disordered" evidence="1">
    <location>
        <begin position="242"/>
        <end position="285"/>
    </location>
</feature>
<dbReference type="Proteomes" id="UP001157091">
    <property type="component" value="Unassembled WGS sequence"/>
</dbReference>
<feature type="region of interest" description="Disordered" evidence="1">
    <location>
        <begin position="31"/>
        <end position="50"/>
    </location>
</feature>